<dbReference type="GO" id="GO:0004462">
    <property type="term" value="F:lactoylglutathione lyase activity"/>
    <property type="evidence" value="ECO:0007669"/>
    <property type="project" value="InterPro"/>
</dbReference>
<dbReference type="GO" id="GO:0046872">
    <property type="term" value="F:metal ion binding"/>
    <property type="evidence" value="ECO:0007669"/>
    <property type="project" value="UniProtKB-KW"/>
</dbReference>
<evidence type="ECO:0000313" key="3">
    <source>
        <dbReference type="EMBL" id="NMO96106.1"/>
    </source>
</evidence>
<keyword evidence="4" id="KW-1185">Reference proteome</keyword>
<dbReference type="EMBL" id="JABBPN010000007">
    <property type="protein sequence ID" value="NMO96106.1"/>
    <property type="molecule type" value="Genomic_DNA"/>
</dbReference>
<dbReference type="InterPro" id="IPR029068">
    <property type="entry name" value="Glyas_Bleomycin-R_OHBP_Dase"/>
</dbReference>
<keyword evidence="1" id="KW-0479">Metal-binding</keyword>
<reference evidence="3 4" key="1">
    <citation type="submission" date="2020-04" db="EMBL/GenBank/DDBJ databases">
        <title>Paenibacillus algicola sp. nov., a novel marine bacterium producing alginate lyase.</title>
        <authorList>
            <person name="Huang H."/>
        </authorList>
    </citation>
    <scope>NUCLEOTIDE SEQUENCE [LARGE SCALE GENOMIC DNA]</scope>
    <source>
        <strain evidence="3 4">L7-75</strain>
    </source>
</reference>
<name>A0A848M669_PAELE</name>
<dbReference type="RefSeq" id="WP_169504886.1">
    <property type="nucleotide sequence ID" value="NZ_JABBPN010000007.1"/>
</dbReference>
<dbReference type="InterPro" id="IPR004360">
    <property type="entry name" value="Glyas_Fos-R_dOase_dom"/>
</dbReference>
<feature type="domain" description="VOC" evidence="2">
    <location>
        <begin position="170"/>
        <end position="288"/>
    </location>
</feature>
<dbReference type="InterPro" id="IPR037523">
    <property type="entry name" value="VOC_core"/>
</dbReference>
<protein>
    <submittedName>
        <fullName evidence="3">VOC family protein</fullName>
    </submittedName>
</protein>
<dbReference type="Gene3D" id="3.10.180.10">
    <property type="entry name" value="2,3-Dihydroxybiphenyl 1,2-Dioxygenase, domain 1"/>
    <property type="match status" value="2"/>
</dbReference>
<dbReference type="SUPFAM" id="SSF54593">
    <property type="entry name" value="Glyoxalase/Bleomycin resistance protein/Dihydroxybiphenyl dioxygenase"/>
    <property type="match status" value="2"/>
</dbReference>
<dbReference type="PANTHER" id="PTHR43279:SF1">
    <property type="entry name" value="CATECHOL-2,3-DIOXYGENASE"/>
    <property type="match status" value="1"/>
</dbReference>
<dbReference type="AlphaFoldDB" id="A0A848M669"/>
<comment type="caution">
    <text evidence="3">The sequence shown here is derived from an EMBL/GenBank/DDBJ whole genome shotgun (WGS) entry which is preliminary data.</text>
</comment>
<sequence length="288" mass="31336">MTAVLHPSTRLGEVSLRIRDLDTSVAFYTEVVGLKLLKQEGNVAQLSADGTTPLVILEAVEGLQVQPERSAAGLYHFAILVPDRSTLGLVVRNLSKHRIAVGQGDHLVSEALYISDPDNNGIEIYADRPRETWKWSDNGEVQMATDPVDVDGLLAASQNLEWRGLPAETVIGHVHFHVSDLVQARHFYCDILGFEITAHYGGAALFIAAGQYHHHIGLNTWAGLGVPNTPADAAGMNDFTVIMPDTAELFKVIERVQAFGLPLEKRDGTVYVTDPSGIRVRLVEASAV</sequence>
<dbReference type="CDD" id="cd16359">
    <property type="entry name" value="VOC_BsCatE_like_C"/>
    <property type="match status" value="1"/>
</dbReference>
<evidence type="ECO:0000313" key="4">
    <source>
        <dbReference type="Proteomes" id="UP000565468"/>
    </source>
</evidence>
<proteinExistence type="predicted"/>
<gene>
    <name evidence="3" type="ORF">HII30_10030</name>
</gene>
<dbReference type="CDD" id="cd07255">
    <property type="entry name" value="VOC_BsCatE_like_N"/>
    <property type="match status" value="1"/>
</dbReference>
<accession>A0A848M669</accession>
<dbReference type="Proteomes" id="UP000565468">
    <property type="component" value="Unassembled WGS sequence"/>
</dbReference>
<feature type="domain" description="VOC" evidence="2">
    <location>
        <begin position="10"/>
        <end position="127"/>
    </location>
</feature>
<dbReference type="PANTHER" id="PTHR43279">
    <property type="entry name" value="CATECHOL-2,3-DIOXYGENASE"/>
    <property type="match status" value="1"/>
</dbReference>
<dbReference type="PROSITE" id="PS00934">
    <property type="entry name" value="GLYOXALASE_I_1"/>
    <property type="match status" value="1"/>
</dbReference>
<dbReference type="InterPro" id="IPR018146">
    <property type="entry name" value="Glyoxalase_1_CS"/>
</dbReference>
<evidence type="ECO:0000256" key="1">
    <source>
        <dbReference type="ARBA" id="ARBA00022723"/>
    </source>
</evidence>
<dbReference type="PROSITE" id="PS51819">
    <property type="entry name" value="VOC"/>
    <property type="match status" value="2"/>
</dbReference>
<organism evidence="3 4">
    <name type="scientific">Paenibacillus lemnae</name>
    <dbReference type="NCBI Taxonomy" id="1330551"/>
    <lineage>
        <taxon>Bacteria</taxon>
        <taxon>Bacillati</taxon>
        <taxon>Bacillota</taxon>
        <taxon>Bacilli</taxon>
        <taxon>Bacillales</taxon>
        <taxon>Paenibacillaceae</taxon>
        <taxon>Paenibacillus</taxon>
    </lineage>
</organism>
<dbReference type="Pfam" id="PF00903">
    <property type="entry name" value="Glyoxalase"/>
    <property type="match status" value="2"/>
</dbReference>
<evidence type="ECO:0000259" key="2">
    <source>
        <dbReference type="PROSITE" id="PS51819"/>
    </source>
</evidence>